<dbReference type="EMBL" id="JABFEE010000001">
    <property type="protein sequence ID" value="MBA1834162.1"/>
    <property type="molecule type" value="Genomic_DNA"/>
</dbReference>
<organism evidence="1 2">
    <name type="scientific">Corynebacterium wankanglinii</name>
    <dbReference type="NCBI Taxonomy" id="2735136"/>
    <lineage>
        <taxon>Bacteria</taxon>
        <taxon>Bacillati</taxon>
        <taxon>Actinomycetota</taxon>
        <taxon>Actinomycetes</taxon>
        <taxon>Mycobacteriales</taxon>
        <taxon>Corynebacteriaceae</taxon>
        <taxon>Corynebacterium</taxon>
    </lineage>
</organism>
<proteinExistence type="predicted"/>
<protein>
    <submittedName>
        <fullName evidence="1">Uncharacterized protein</fullName>
    </submittedName>
</protein>
<dbReference type="RefSeq" id="WP_181193771.1">
    <property type="nucleotide sequence ID" value="NZ_JABFEE010000001.1"/>
</dbReference>
<dbReference type="AlphaFoldDB" id="A0A838CH05"/>
<accession>A0A838CH05</accession>
<evidence type="ECO:0000313" key="1">
    <source>
        <dbReference type="EMBL" id="MBA1834162.1"/>
    </source>
</evidence>
<gene>
    <name evidence="1" type="ORF">HMC16_00170</name>
</gene>
<evidence type="ECO:0000313" key="2">
    <source>
        <dbReference type="Proteomes" id="UP000581408"/>
    </source>
</evidence>
<reference evidence="1 2" key="1">
    <citation type="submission" date="2020-05" db="EMBL/GenBank/DDBJ databases">
        <title>Descriptions of Corynebacterium xxxx sp. nov., Corynebacterium yyyy sp. nov. and Corynebacterium zzzz sp. nov.</title>
        <authorList>
            <person name="Zhang G."/>
        </authorList>
    </citation>
    <scope>NUCLEOTIDE SEQUENCE [LARGE SCALE GENOMIC DNA]</scope>
    <source>
        <strain evidence="2">zg-915</strain>
    </source>
</reference>
<dbReference type="Proteomes" id="UP000581408">
    <property type="component" value="Unassembled WGS sequence"/>
</dbReference>
<sequence>MLKVLVRVAGTNEVKTVRYDTATLQILDGNLVIYEPNGKYITAGIAKGQWLAFDIVEVDDGG</sequence>
<comment type="caution">
    <text evidence="1">The sequence shown here is derived from an EMBL/GenBank/DDBJ whole genome shotgun (WGS) entry which is preliminary data.</text>
</comment>
<name>A0A838CH05_9CORY</name>